<dbReference type="OrthoDB" id="10055806at2759"/>
<feature type="transmembrane region" description="Helical" evidence="2">
    <location>
        <begin position="320"/>
        <end position="346"/>
    </location>
</feature>
<organism evidence="3 4">
    <name type="scientific">Pararge aegeria aegeria</name>
    <dbReference type="NCBI Taxonomy" id="348720"/>
    <lineage>
        <taxon>Eukaryota</taxon>
        <taxon>Metazoa</taxon>
        <taxon>Ecdysozoa</taxon>
        <taxon>Arthropoda</taxon>
        <taxon>Hexapoda</taxon>
        <taxon>Insecta</taxon>
        <taxon>Pterygota</taxon>
        <taxon>Neoptera</taxon>
        <taxon>Endopterygota</taxon>
        <taxon>Lepidoptera</taxon>
        <taxon>Glossata</taxon>
        <taxon>Ditrysia</taxon>
        <taxon>Papilionoidea</taxon>
        <taxon>Nymphalidae</taxon>
        <taxon>Satyrinae</taxon>
        <taxon>Satyrini</taxon>
        <taxon>Parargina</taxon>
        <taxon>Pararge</taxon>
    </lineage>
</organism>
<keyword evidence="4" id="KW-1185">Reference proteome</keyword>
<evidence type="ECO:0000313" key="4">
    <source>
        <dbReference type="Proteomes" id="UP000838756"/>
    </source>
</evidence>
<proteinExistence type="predicted"/>
<reference evidence="3" key="1">
    <citation type="submission" date="2022-03" db="EMBL/GenBank/DDBJ databases">
        <authorList>
            <person name="Lindestad O."/>
        </authorList>
    </citation>
    <scope>NUCLEOTIDE SEQUENCE</scope>
</reference>
<dbReference type="PANTHER" id="PTHR23278:SF32">
    <property type="entry name" value="NEUROMUSCULIN, ISOFORM E"/>
    <property type="match status" value="1"/>
</dbReference>
<gene>
    <name evidence="3" type="primary">jg11930</name>
    <name evidence="3" type="ORF">PAEG_LOCUS23083</name>
</gene>
<feature type="compositionally biased region" description="Basic residues" evidence="1">
    <location>
        <begin position="522"/>
        <end position="536"/>
    </location>
</feature>
<feature type="compositionally biased region" description="Low complexity" evidence="1">
    <location>
        <begin position="508"/>
        <end position="521"/>
    </location>
</feature>
<feature type="region of interest" description="Disordered" evidence="1">
    <location>
        <begin position="508"/>
        <end position="550"/>
    </location>
</feature>
<comment type="caution">
    <text evidence="3">The sequence shown here is derived from an EMBL/GenBank/DDBJ whole genome shotgun (WGS) entry which is preliminary data.</text>
</comment>
<feature type="region of interest" description="Disordered" evidence="1">
    <location>
        <begin position="378"/>
        <end position="412"/>
    </location>
</feature>
<keyword evidence="2" id="KW-0812">Transmembrane</keyword>
<accession>A0A8S4SBG8</accession>
<evidence type="ECO:0000256" key="1">
    <source>
        <dbReference type="SAM" id="MobiDB-lite"/>
    </source>
</evidence>
<dbReference type="Proteomes" id="UP000838756">
    <property type="component" value="Unassembled WGS sequence"/>
</dbReference>
<protein>
    <submittedName>
        <fullName evidence="3">Jg11930 protein</fullName>
    </submittedName>
</protein>
<keyword evidence="2" id="KW-0472">Membrane</keyword>
<evidence type="ECO:0000256" key="2">
    <source>
        <dbReference type="SAM" id="Phobius"/>
    </source>
</evidence>
<dbReference type="EMBL" id="CAKXAJ010026116">
    <property type="protein sequence ID" value="CAH2257059.1"/>
    <property type="molecule type" value="Genomic_DNA"/>
</dbReference>
<evidence type="ECO:0000313" key="3">
    <source>
        <dbReference type="EMBL" id="CAH2257059.1"/>
    </source>
</evidence>
<sequence>MGLITDIPETVQPTTILDCIITYNKGCSFLAIQISLSSTVKENFVRKPARLKVLHNVLKGVWSPPICTGPEWWKADKLKYNFPSGTANGSTSELSYKPQSDRDYGALSCRGTNPVGRQVEPCVFQIVPALCEWSVDPNHQILQAALPRAVLSPIQSKYDQTDLGLDRLDPVRIDRACGVKEQQTYTATYKLHGYQINTRPAPPRNCSLHADTNTTEGVNWLMVRCVAGYDGGLPQTFVLEALDPITGKTKFNSSVNETDGLATFKLDLAQLSAGSAEGATFNLLIYAKNLKGDSEKTLLENIAFNDAARRTDGKTSMGGITLGVVVAVALGAALALGGIAFAALCARRKRSQPNHKHPPGDMLELSDGCRRYVVAYTIKPSPESKTPEPQPDILNAPDGENQKLQHATSEADEWPSIKELRGDWSQTGAVFSAEDLALLDSAGRMQQLTPGSDMMPSSRQEDVINQNITNNFRPNFGVTNSPTLGSPNFVCPNGNVGSPFGSQTLALSGPTLSSSSLATSTLHRKGKGNGNVRRREHVLAENLPGPESCV</sequence>
<keyword evidence="2" id="KW-1133">Transmembrane helix</keyword>
<dbReference type="AlphaFoldDB" id="A0A8S4SBG8"/>
<dbReference type="PANTHER" id="PTHR23278">
    <property type="entry name" value="SIDESTEP PROTEIN"/>
    <property type="match status" value="1"/>
</dbReference>
<name>A0A8S4SBG8_9NEOP</name>